<reference evidence="2 3" key="1">
    <citation type="submission" date="2023-02" db="EMBL/GenBank/DDBJ databases">
        <title>Oceanobacillus kimchii IFOP_LL358 isolated form Alexandrium catenella lab strain.</title>
        <authorList>
            <person name="Gajardo G."/>
            <person name="Ueki S."/>
            <person name="Maruyama F."/>
        </authorList>
    </citation>
    <scope>NUCLEOTIDE SEQUENCE [LARGE SCALE GENOMIC DNA]</scope>
    <source>
        <strain evidence="2 3">IFOP_LL358</strain>
    </source>
</reference>
<name>A0ABQ5TE55_9BACI</name>
<feature type="transmembrane region" description="Helical" evidence="1">
    <location>
        <begin position="12"/>
        <end position="39"/>
    </location>
</feature>
<gene>
    <name evidence="2" type="ORF">MACH08_08600</name>
</gene>
<keyword evidence="1" id="KW-0812">Transmembrane</keyword>
<keyword evidence="3" id="KW-1185">Reference proteome</keyword>
<evidence type="ECO:0008006" key="4">
    <source>
        <dbReference type="Google" id="ProtNLM"/>
    </source>
</evidence>
<proteinExistence type="predicted"/>
<accession>A0ABQ5TE55</accession>
<dbReference type="Proteomes" id="UP001275436">
    <property type="component" value="Unassembled WGS sequence"/>
</dbReference>
<evidence type="ECO:0000256" key="1">
    <source>
        <dbReference type="SAM" id="Phobius"/>
    </source>
</evidence>
<dbReference type="EMBL" id="BSKO01000001">
    <property type="protein sequence ID" value="GLO65076.1"/>
    <property type="molecule type" value="Genomic_DNA"/>
</dbReference>
<keyword evidence="1" id="KW-1133">Transmembrane helix</keyword>
<keyword evidence="1" id="KW-0472">Membrane</keyword>
<evidence type="ECO:0000313" key="2">
    <source>
        <dbReference type="EMBL" id="GLO65076.1"/>
    </source>
</evidence>
<evidence type="ECO:0000313" key="3">
    <source>
        <dbReference type="Proteomes" id="UP001275436"/>
    </source>
</evidence>
<protein>
    <recommendedName>
        <fullName evidence="4">SHOCT domain-containing protein</fullName>
    </recommendedName>
</protein>
<sequence length="88" mass="10255">MMWNDGAECFGGGFPLMMFGGIFMFVFWGLVIWLIVVAIRKLSSKDKSSQTDNAIELLRQRYSRGEIETEEYRQRLQELTDTDIKNKP</sequence>
<dbReference type="RefSeq" id="WP_317957747.1">
    <property type="nucleotide sequence ID" value="NZ_BSKO01000001.1"/>
</dbReference>
<comment type="caution">
    <text evidence="2">The sequence shown here is derived from an EMBL/GenBank/DDBJ whole genome shotgun (WGS) entry which is preliminary data.</text>
</comment>
<organism evidence="2 3">
    <name type="scientific">Oceanobacillus kimchii</name>
    <dbReference type="NCBI Taxonomy" id="746691"/>
    <lineage>
        <taxon>Bacteria</taxon>
        <taxon>Bacillati</taxon>
        <taxon>Bacillota</taxon>
        <taxon>Bacilli</taxon>
        <taxon>Bacillales</taxon>
        <taxon>Bacillaceae</taxon>
        <taxon>Oceanobacillus</taxon>
    </lineage>
</organism>